<keyword evidence="1" id="KW-1133">Transmembrane helix</keyword>
<protein>
    <recommendedName>
        <fullName evidence="5">Tissue inhibitor of metalloproteinase</fullName>
    </recommendedName>
</protein>
<dbReference type="InterPro" id="IPR008993">
    <property type="entry name" value="TIMP-like_OB-fold"/>
</dbReference>
<accession>A0A8J3WSE3</accession>
<feature type="chain" id="PRO_5035234837" description="Tissue inhibitor of metalloproteinase" evidence="2">
    <location>
        <begin position="22"/>
        <end position="214"/>
    </location>
</feature>
<evidence type="ECO:0000256" key="1">
    <source>
        <dbReference type="SAM" id="Phobius"/>
    </source>
</evidence>
<dbReference type="Proteomes" id="UP000634476">
    <property type="component" value="Unassembled WGS sequence"/>
</dbReference>
<gene>
    <name evidence="3" type="ORF">Pta02_11760</name>
</gene>
<evidence type="ECO:0000313" key="4">
    <source>
        <dbReference type="Proteomes" id="UP000634476"/>
    </source>
</evidence>
<keyword evidence="2" id="KW-0732">Signal</keyword>
<name>A0A8J3WSE3_9ACTN</name>
<comment type="caution">
    <text evidence="3">The sequence shown here is derived from an EMBL/GenBank/DDBJ whole genome shotgun (WGS) entry which is preliminary data.</text>
</comment>
<evidence type="ECO:0000313" key="3">
    <source>
        <dbReference type="EMBL" id="GIH99167.1"/>
    </source>
</evidence>
<dbReference type="SUPFAM" id="SSF50242">
    <property type="entry name" value="TIMP-like"/>
    <property type="match status" value="1"/>
</dbReference>
<reference evidence="3" key="1">
    <citation type="submission" date="2021-01" db="EMBL/GenBank/DDBJ databases">
        <title>Whole genome shotgun sequence of Planobispora takensis NBRC 109077.</title>
        <authorList>
            <person name="Komaki H."/>
            <person name="Tamura T."/>
        </authorList>
    </citation>
    <scope>NUCLEOTIDE SEQUENCE</scope>
    <source>
        <strain evidence="3">NBRC 109077</strain>
    </source>
</reference>
<dbReference type="AlphaFoldDB" id="A0A8J3WSE3"/>
<dbReference type="Gene3D" id="2.40.50.120">
    <property type="match status" value="1"/>
</dbReference>
<feature type="transmembrane region" description="Helical" evidence="1">
    <location>
        <begin position="188"/>
        <end position="209"/>
    </location>
</feature>
<proteinExistence type="predicted"/>
<keyword evidence="1" id="KW-0472">Membrane</keyword>
<keyword evidence="4" id="KW-1185">Reference proteome</keyword>
<dbReference type="EMBL" id="BOOK01000006">
    <property type="protein sequence ID" value="GIH99167.1"/>
    <property type="molecule type" value="Genomic_DNA"/>
</dbReference>
<feature type="signal peptide" evidence="2">
    <location>
        <begin position="1"/>
        <end position="21"/>
    </location>
</feature>
<evidence type="ECO:0000256" key="2">
    <source>
        <dbReference type="SAM" id="SignalP"/>
    </source>
</evidence>
<organism evidence="3 4">
    <name type="scientific">Planobispora takensis</name>
    <dbReference type="NCBI Taxonomy" id="1367882"/>
    <lineage>
        <taxon>Bacteria</taxon>
        <taxon>Bacillati</taxon>
        <taxon>Actinomycetota</taxon>
        <taxon>Actinomycetes</taxon>
        <taxon>Streptosporangiales</taxon>
        <taxon>Streptosporangiaceae</taxon>
        <taxon>Planobispora</taxon>
    </lineage>
</organism>
<sequence length="214" mass="22356">MRHRLFVVLLLLATVVVGAPAAACVCRCAPLEPAEQMKHAAAVFTGTVTGVRHVSGDRLGPTPPVVYRFRPDQIYKGGPAAEFEVATNVNEASCGYAFTVGSQYLVFASDKESGLLAIDPGVPLNTSLCAGNQPVRPGDRPLRAEDGVQNGEPLTAELLAALGMASRPAPTTSLPPATPSRETATTPWAAIGAITAAVAVLALAGWRFARRRKT</sequence>
<keyword evidence="1" id="KW-0812">Transmembrane</keyword>
<evidence type="ECO:0008006" key="5">
    <source>
        <dbReference type="Google" id="ProtNLM"/>
    </source>
</evidence>